<proteinExistence type="predicted"/>
<evidence type="ECO:0000313" key="1">
    <source>
        <dbReference type="EMBL" id="KAL0396350.1"/>
    </source>
</evidence>
<dbReference type="AlphaFoldDB" id="A0AAW2SUT0"/>
<protein>
    <submittedName>
        <fullName evidence="1">Uncharacterized protein</fullName>
    </submittedName>
</protein>
<comment type="caution">
    <text evidence="1">The sequence shown here is derived from an EMBL/GenBank/DDBJ whole genome shotgun (WGS) entry which is preliminary data.</text>
</comment>
<dbReference type="Pfam" id="PF14223">
    <property type="entry name" value="Retrotran_gag_2"/>
    <property type="match status" value="1"/>
</dbReference>
<dbReference type="EMBL" id="JACGWM010000001">
    <property type="protein sequence ID" value="KAL0396350.1"/>
    <property type="molecule type" value="Genomic_DNA"/>
</dbReference>
<gene>
    <name evidence="1" type="ORF">Scaly_0083400</name>
</gene>
<organism evidence="1">
    <name type="scientific">Sesamum calycinum</name>
    <dbReference type="NCBI Taxonomy" id="2727403"/>
    <lineage>
        <taxon>Eukaryota</taxon>
        <taxon>Viridiplantae</taxon>
        <taxon>Streptophyta</taxon>
        <taxon>Embryophyta</taxon>
        <taxon>Tracheophyta</taxon>
        <taxon>Spermatophyta</taxon>
        <taxon>Magnoliopsida</taxon>
        <taxon>eudicotyledons</taxon>
        <taxon>Gunneridae</taxon>
        <taxon>Pentapetalae</taxon>
        <taxon>asterids</taxon>
        <taxon>lamiids</taxon>
        <taxon>Lamiales</taxon>
        <taxon>Pedaliaceae</taxon>
        <taxon>Sesamum</taxon>
    </lineage>
</organism>
<name>A0AAW2SUT0_9LAMI</name>
<reference evidence="1" key="2">
    <citation type="journal article" date="2024" name="Plant">
        <title>Genomic evolution and insights into agronomic trait innovations of Sesamum species.</title>
        <authorList>
            <person name="Miao H."/>
            <person name="Wang L."/>
            <person name="Qu L."/>
            <person name="Liu H."/>
            <person name="Sun Y."/>
            <person name="Le M."/>
            <person name="Wang Q."/>
            <person name="Wei S."/>
            <person name="Zheng Y."/>
            <person name="Lin W."/>
            <person name="Duan Y."/>
            <person name="Cao H."/>
            <person name="Xiong S."/>
            <person name="Wang X."/>
            <person name="Wei L."/>
            <person name="Li C."/>
            <person name="Ma Q."/>
            <person name="Ju M."/>
            <person name="Zhao R."/>
            <person name="Li G."/>
            <person name="Mu C."/>
            <person name="Tian Q."/>
            <person name="Mei H."/>
            <person name="Zhang T."/>
            <person name="Gao T."/>
            <person name="Zhang H."/>
        </authorList>
    </citation>
    <scope>NUCLEOTIDE SEQUENCE</scope>
    <source>
        <strain evidence="1">KEN8</strain>
    </source>
</reference>
<sequence length="282" mass="32905">MAGYNLQPFDGKSDFSIWQQKMKGILIQQKVFIAIDRKYADNVSGDKKLENDEYAYLSIILNLSDSVIQKVGKQISAKMLWDKLEELYTETSLPSKLFLLEKFFRYKLDMSKTIDENIPYSNAIGSVMYLMVFPIGKLLNGYLEAFKEAIWLKGLLTEIGAIFWAPVIDDDESHLYPTPWIWSKRPLRQGVPLARRWEHPLPQEGALKDWMTHIEKFEQEILNLQRDDSRDFFKSLTKKPPTNFYNVLALAKSYINLEEAREYKNAIFGEKCKEQEDEDGFS</sequence>
<accession>A0AAW2SUT0</accession>
<reference evidence="1" key="1">
    <citation type="submission" date="2020-06" db="EMBL/GenBank/DDBJ databases">
        <authorList>
            <person name="Li T."/>
            <person name="Hu X."/>
            <person name="Zhang T."/>
            <person name="Song X."/>
            <person name="Zhang H."/>
            <person name="Dai N."/>
            <person name="Sheng W."/>
            <person name="Hou X."/>
            <person name="Wei L."/>
        </authorList>
    </citation>
    <scope>NUCLEOTIDE SEQUENCE</scope>
    <source>
        <strain evidence="1">KEN8</strain>
        <tissue evidence="1">Leaf</tissue>
    </source>
</reference>